<keyword evidence="2" id="KW-0813">Transport</keyword>
<sequence length="507" mass="55773">MEEKGNPLAQVRQYEEVSEVVDAKEIQQNLQNSYLNGYVPSTPEEKAFHRTLNRRLDLFLMGFCALIYIFNGLDRSNLGNAQTGGLTKDLGLESSVINEAASLFYATYIPFAPVSTIIGKKVGQARWLGIIGILWGVTTIATAFVKTRPQLLVVRILLGLFETGLYPTVMSYLSVFYPRYDVAFRIAMFYSCYAIATAFGGLIAYGCFHINGALFSWQYLFIIEGACSVLIALVTPFWLPRDVGSAWFLTEEQREFGVRRMRIDSAANVSQANKITKRDLIEGILDWKMYFLLLPNICQGVTALGLTTFFPIVVQALGYTGATANLMTVPPYVAGCIVGLTVSYASDHYRRRLYGLLGALVVSIAGLSLTVGLPLDDYKGRYGGLVLLVAGSFIGSPLQVSWLSGNTPEPGMRVVVLGINGWGNFSGLIGSQIFLAKYGPSYRTPLLITLGLAAAGFVLFAANAVVLQMVNRHRAKIVTRMTPEEIAEENASDKRYGDKKVTFVYGW</sequence>
<feature type="transmembrane region" description="Helical" evidence="6">
    <location>
        <begin position="290"/>
        <end position="317"/>
    </location>
</feature>
<feature type="transmembrane region" description="Helical" evidence="6">
    <location>
        <begin position="414"/>
        <end position="434"/>
    </location>
</feature>
<dbReference type="InterPro" id="IPR020846">
    <property type="entry name" value="MFS_dom"/>
</dbReference>
<dbReference type="EMBL" id="CAWUHD010000012">
    <property type="protein sequence ID" value="CAK7213998.1"/>
    <property type="molecule type" value="Genomic_DNA"/>
</dbReference>
<keyword evidence="3 6" id="KW-0812">Transmembrane</keyword>
<feature type="transmembrane region" description="Helical" evidence="6">
    <location>
        <begin position="187"/>
        <end position="211"/>
    </location>
</feature>
<reference evidence="8 9" key="1">
    <citation type="submission" date="2024-01" db="EMBL/GenBank/DDBJ databases">
        <authorList>
            <person name="Allen C."/>
            <person name="Tagirdzhanova G."/>
        </authorList>
    </citation>
    <scope>NUCLEOTIDE SEQUENCE [LARGE SCALE GENOMIC DNA]</scope>
</reference>
<organism evidence="8 9">
    <name type="scientific">Sporothrix eucalyptigena</name>
    <dbReference type="NCBI Taxonomy" id="1812306"/>
    <lineage>
        <taxon>Eukaryota</taxon>
        <taxon>Fungi</taxon>
        <taxon>Dikarya</taxon>
        <taxon>Ascomycota</taxon>
        <taxon>Pezizomycotina</taxon>
        <taxon>Sordariomycetes</taxon>
        <taxon>Sordariomycetidae</taxon>
        <taxon>Ophiostomatales</taxon>
        <taxon>Ophiostomataceae</taxon>
        <taxon>Sporothrix</taxon>
    </lineage>
</organism>
<dbReference type="PROSITE" id="PS50850">
    <property type="entry name" value="MFS"/>
    <property type="match status" value="1"/>
</dbReference>
<accession>A0ABP0B3B4</accession>
<evidence type="ECO:0000313" key="9">
    <source>
        <dbReference type="Proteomes" id="UP001642482"/>
    </source>
</evidence>
<feature type="transmembrane region" description="Helical" evidence="6">
    <location>
        <begin position="100"/>
        <end position="118"/>
    </location>
</feature>
<dbReference type="Proteomes" id="UP001642482">
    <property type="component" value="Unassembled WGS sequence"/>
</dbReference>
<dbReference type="PANTHER" id="PTHR43791:SF21">
    <property type="entry name" value="MAJOR FACILITATOR SUPERFAMILY (MFS) PROFILE DOMAIN-CONTAINING PROTEIN"/>
    <property type="match status" value="1"/>
</dbReference>
<feature type="domain" description="Major facilitator superfamily (MFS) profile" evidence="7">
    <location>
        <begin position="60"/>
        <end position="507"/>
    </location>
</feature>
<feature type="transmembrane region" description="Helical" evidence="6">
    <location>
        <begin position="217"/>
        <end position="239"/>
    </location>
</feature>
<dbReference type="InterPro" id="IPR011701">
    <property type="entry name" value="MFS"/>
</dbReference>
<name>A0ABP0B3B4_9PEZI</name>
<evidence type="ECO:0000259" key="7">
    <source>
        <dbReference type="PROSITE" id="PS50850"/>
    </source>
</evidence>
<evidence type="ECO:0000313" key="8">
    <source>
        <dbReference type="EMBL" id="CAK7213998.1"/>
    </source>
</evidence>
<keyword evidence="9" id="KW-1185">Reference proteome</keyword>
<keyword evidence="5 6" id="KW-0472">Membrane</keyword>
<proteinExistence type="predicted"/>
<dbReference type="Pfam" id="PF07690">
    <property type="entry name" value="MFS_1"/>
    <property type="match status" value="1"/>
</dbReference>
<comment type="subcellular location">
    <subcellularLocation>
        <location evidence="1">Membrane</location>
        <topology evidence="1">Multi-pass membrane protein</topology>
    </subcellularLocation>
</comment>
<gene>
    <name evidence="8" type="ORF">SEUCBS140593_002038</name>
</gene>
<dbReference type="PANTHER" id="PTHR43791">
    <property type="entry name" value="PERMEASE-RELATED"/>
    <property type="match status" value="1"/>
</dbReference>
<feature type="transmembrane region" description="Helical" evidence="6">
    <location>
        <begin position="56"/>
        <end position="73"/>
    </location>
</feature>
<feature type="transmembrane region" description="Helical" evidence="6">
    <location>
        <begin position="329"/>
        <end position="346"/>
    </location>
</feature>
<feature type="transmembrane region" description="Helical" evidence="6">
    <location>
        <begin position="151"/>
        <end position="175"/>
    </location>
</feature>
<evidence type="ECO:0000256" key="6">
    <source>
        <dbReference type="SAM" id="Phobius"/>
    </source>
</evidence>
<keyword evidence="4 6" id="KW-1133">Transmembrane helix</keyword>
<dbReference type="Gene3D" id="1.20.1250.20">
    <property type="entry name" value="MFS general substrate transporter like domains"/>
    <property type="match status" value="2"/>
</dbReference>
<comment type="caution">
    <text evidence="8">The sequence shown here is derived from an EMBL/GenBank/DDBJ whole genome shotgun (WGS) entry which is preliminary data.</text>
</comment>
<feature type="transmembrane region" description="Helical" evidence="6">
    <location>
        <begin position="125"/>
        <end position="145"/>
    </location>
</feature>
<evidence type="ECO:0000256" key="4">
    <source>
        <dbReference type="ARBA" id="ARBA00022989"/>
    </source>
</evidence>
<evidence type="ECO:0000256" key="1">
    <source>
        <dbReference type="ARBA" id="ARBA00004141"/>
    </source>
</evidence>
<feature type="transmembrane region" description="Helical" evidence="6">
    <location>
        <begin position="353"/>
        <end position="375"/>
    </location>
</feature>
<evidence type="ECO:0000256" key="2">
    <source>
        <dbReference type="ARBA" id="ARBA00022448"/>
    </source>
</evidence>
<feature type="transmembrane region" description="Helical" evidence="6">
    <location>
        <begin position="381"/>
        <end position="402"/>
    </location>
</feature>
<dbReference type="SUPFAM" id="SSF103473">
    <property type="entry name" value="MFS general substrate transporter"/>
    <property type="match status" value="1"/>
</dbReference>
<evidence type="ECO:0000256" key="5">
    <source>
        <dbReference type="ARBA" id="ARBA00023136"/>
    </source>
</evidence>
<evidence type="ECO:0000256" key="3">
    <source>
        <dbReference type="ARBA" id="ARBA00022692"/>
    </source>
</evidence>
<dbReference type="InterPro" id="IPR036259">
    <property type="entry name" value="MFS_trans_sf"/>
</dbReference>
<feature type="transmembrane region" description="Helical" evidence="6">
    <location>
        <begin position="446"/>
        <end position="467"/>
    </location>
</feature>
<protein>
    <recommendedName>
        <fullName evidence="7">Major facilitator superfamily (MFS) profile domain-containing protein</fullName>
    </recommendedName>
</protein>